<proteinExistence type="predicted"/>
<feature type="compositionally biased region" description="Acidic residues" evidence="7">
    <location>
        <begin position="517"/>
        <end position="526"/>
    </location>
</feature>
<feature type="transmembrane region" description="Helical" evidence="8">
    <location>
        <begin position="140"/>
        <end position="161"/>
    </location>
</feature>
<dbReference type="Pfam" id="PF07690">
    <property type="entry name" value="MFS_1"/>
    <property type="match status" value="1"/>
</dbReference>
<feature type="transmembrane region" description="Helical" evidence="8">
    <location>
        <begin position="305"/>
        <end position="327"/>
    </location>
</feature>
<dbReference type="PROSITE" id="PS50850">
    <property type="entry name" value="MFS"/>
    <property type="match status" value="1"/>
</dbReference>
<feature type="transmembrane region" description="Helical" evidence="8">
    <location>
        <begin position="269"/>
        <end position="293"/>
    </location>
</feature>
<keyword evidence="6 8" id="KW-0472">Membrane</keyword>
<feature type="transmembrane region" description="Helical" evidence="8">
    <location>
        <begin position="365"/>
        <end position="391"/>
    </location>
</feature>
<feature type="transmembrane region" description="Helical" evidence="8">
    <location>
        <begin position="107"/>
        <end position="128"/>
    </location>
</feature>
<protein>
    <submittedName>
        <fullName evidence="10">MFS transporter</fullName>
    </submittedName>
</protein>
<name>A0A3N0DYP5_9ACTN</name>
<evidence type="ECO:0000256" key="6">
    <source>
        <dbReference type="ARBA" id="ARBA00023136"/>
    </source>
</evidence>
<keyword evidence="4 8" id="KW-0812">Transmembrane</keyword>
<keyword evidence="2" id="KW-0813">Transport</keyword>
<dbReference type="InterPro" id="IPR020846">
    <property type="entry name" value="MFS_dom"/>
</dbReference>
<keyword evidence="11" id="KW-1185">Reference proteome</keyword>
<feature type="transmembrane region" description="Helical" evidence="8">
    <location>
        <begin position="479"/>
        <end position="501"/>
    </location>
</feature>
<feature type="transmembrane region" description="Helical" evidence="8">
    <location>
        <begin position="82"/>
        <end position="101"/>
    </location>
</feature>
<dbReference type="PANTHER" id="PTHR42718:SF47">
    <property type="entry name" value="METHYL VIOLOGEN RESISTANCE PROTEIN SMVA"/>
    <property type="match status" value="1"/>
</dbReference>
<feature type="domain" description="Major facilitator superfamily (MFS) profile" evidence="9">
    <location>
        <begin position="16"/>
        <end position="505"/>
    </location>
</feature>
<comment type="subcellular location">
    <subcellularLocation>
        <location evidence="1">Cell membrane</location>
        <topology evidence="1">Multi-pass membrane protein</topology>
    </subcellularLocation>
</comment>
<evidence type="ECO:0000256" key="7">
    <source>
        <dbReference type="SAM" id="MobiDB-lite"/>
    </source>
</evidence>
<dbReference type="RefSeq" id="WP_123203523.1">
    <property type="nucleotide sequence ID" value="NZ_RJMB01000037.1"/>
</dbReference>
<dbReference type="Gene3D" id="1.20.1250.20">
    <property type="entry name" value="MFS general substrate transporter like domains"/>
    <property type="match status" value="1"/>
</dbReference>
<dbReference type="OrthoDB" id="3218509at2"/>
<evidence type="ECO:0000256" key="5">
    <source>
        <dbReference type="ARBA" id="ARBA00022989"/>
    </source>
</evidence>
<feature type="transmembrane region" description="Helical" evidence="8">
    <location>
        <begin position="167"/>
        <end position="190"/>
    </location>
</feature>
<sequence>MTERTPPRATAREWLGLAVLTLPTLLIAINTTVLVLAIPEVTADLGASSAQQLWITDIYAFLIAGFLITMGRLGDRIGRRRLLLLGAVAFILASVLAAFSTTPEALIATRALMGVAGATLMPSTLSLLRVMFPDPRQRTTAIAVWMTSISAGTALGPLLSGVLLQRFWWGSTLLAGVPVLVLLLLVGPFLLPEYRDRRAGPLDLRSVALSLAALLSVTYGFKHAAEHGPTVTAATAVLVGLSVGVVFVRRQRTLPEPLLDLRMFGDPAFSFALVLVTLVLVVFGGGQFLFSLYLQHVAGLSPLWAGVWMVPSAAALLVGSLLCPLVVRWVRPAFVVSAGLVVGTAGFALLTQVSGSVSGVTSGPFVLAQVGLAIAFFGLAPPSVLGADLVVGAAPPEKAGSASATEETAAELGIALGIATLGSVAAAVYRVRMADVTGDGIPPEVAAPVRDSIDGAVSVADRLDPAVLEAARAAFTDGFALAGGISAVAMALLAVAGMVVLRQPRLGTGHETGAGSSDDDAPAGRR</sequence>
<dbReference type="Proteomes" id="UP000269198">
    <property type="component" value="Unassembled WGS sequence"/>
</dbReference>
<feature type="transmembrane region" description="Helical" evidence="8">
    <location>
        <begin position="412"/>
        <end position="429"/>
    </location>
</feature>
<dbReference type="CDD" id="cd17321">
    <property type="entry name" value="MFS_MMR_MDR_like"/>
    <property type="match status" value="1"/>
</dbReference>
<evidence type="ECO:0000256" key="1">
    <source>
        <dbReference type="ARBA" id="ARBA00004651"/>
    </source>
</evidence>
<accession>A0A3N0DYP5</accession>
<dbReference type="AlphaFoldDB" id="A0A3N0DYP5"/>
<feature type="transmembrane region" description="Helical" evidence="8">
    <location>
        <begin position="334"/>
        <end position="353"/>
    </location>
</feature>
<dbReference type="GO" id="GO:0022857">
    <property type="term" value="F:transmembrane transporter activity"/>
    <property type="evidence" value="ECO:0007669"/>
    <property type="project" value="InterPro"/>
</dbReference>
<dbReference type="GO" id="GO:0005886">
    <property type="term" value="C:plasma membrane"/>
    <property type="evidence" value="ECO:0007669"/>
    <property type="project" value="UniProtKB-SubCell"/>
</dbReference>
<evidence type="ECO:0000256" key="3">
    <source>
        <dbReference type="ARBA" id="ARBA00022475"/>
    </source>
</evidence>
<gene>
    <name evidence="10" type="ORF">EFW17_22945</name>
</gene>
<evidence type="ECO:0000259" key="9">
    <source>
        <dbReference type="PROSITE" id="PS50850"/>
    </source>
</evidence>
<reference evidence="10 11" key="1">
    <citation type="submission" date="2018-11" db="EMBL/GenBank/DDBJ databases">
        <title>The genome draft of YIM 96095.</title>
        <authorList>
            <person name="Tang S.-K."/>
            <person name="Chunyu W.-X."/>
            <person name="Feng Y.-Z."/>
        </authorList>
    </citation>
    <scope>NUCLEOTIDE SEQUENCE [LARGE SCALE GENOMIC DNA]</scope>
    <source>
        <strain evidence="10 11">YIM 96095</strain>
    </source>
</reference>
<dbReference type="InterPro" id="IPR036259">
    <property type="entry name" value="MFS_trans_sf"/>
</dbReference>
<evidence type="ECO:0000256" key="4">
    <source>
        <dbReference type="ARBA" id="ARBA00022692"/>
    </source>
</evidence>
<feature type="transmembrane region" description="Helical" evidence="8">
    <location>
        <begin position="14"/>
        <end position="38"/>
    </location>
</feature>
<dbReference type="SUPFAM" id="SSF103473">
    <property type="entry name" value="MFS general substrate transporter"/>
    <property type="match status" value="1"/>
</dbReference>
<feature type="transmembrane region" description="Helical" evidence="8">
    <location>
        <begin position="202"/>
        <end position="221"/>
    </location>
</feature>
<evidence type="ECO:0000313" key="10">
    <source>
        <dbReference type="EMBL" id="RNL80606.1"/>
    </source>
</evidence>
<keyword evidence="5 8" id="KW-1133">Transmembrane helix</keyword>
<dbReference type="PANTHER" id="PTHR42718">
    <property type="entry name" value="MAJOR FACILITATOR SUPERFAMILY MULTIDRUG TRANSPORTER MFSC"/>
    <property type="match status" value="1"/>
</dbReference>
<feature type="transmembrane region" description="Helical" evidence="8">
    <location>
        <begin position="227"/>
        <end position="248"/>
    </location>
</feature>
<evidence type="ECO:0000313" key="11">
    <source>
        <dbReference type="Proteomes" id="UP000269198"/>
    </source>
</evidence>
<dbReference type="InterPro" id="IPR011701">
    <property type="entry name" value="MFS"/>
</dbReference>
<evidence type="ECO:0000256" key="2">
    <source>
        <dbReference type="ARBA" id="ARBA00022448"/>
    </source>
</evidence>
<evidence type="ECO:0000256" key="8">
    <source>
        <dbReference type="SAM" id="Phobius"/>
    </source>
</evidence>
<comment type="caution">
    <text evidence="10">The sequence shown here is derived from an EMBL/GenBank/DDBJ whole genome shotgun (WGS) entry which is preliminary data.</text>
</comment>
<keyword evidence="3" id="KW-1003">Cell membrane</keyword>
<feature type="transmembrane region" description="Helical" evidence="8">
    <location>
        <begin position="50"/>
        <end position="70"/>
    </location>
</feature>
<feature type="region of interest" description="Disordered" evidence="7">
    <location>
        <begin position="506"/>
        <end position="526"/>
    </location>
</feature>
<dbReference type="EMBL" id="RJMB01000037">
    <property type="protein sequence ID" value="RNL80606.1"/>
    <property type="molecule type" value="Genomic_DNA"/>
</dbReference>
<organism evidence="10 11">
    <name type="scientific">Halostreptopolyspora alba</name>
    <dbReference type="NCBI Taxonomy" id="2487137"/>
    <lineage>
        <taxon>Bacteria</taxon>
        <taxon>Bacillati</taxon>
        <taxon>Actinomycetota</taxon>
        <taxon>Actinomycetes</taxon>
        <taxon>Streptosporangiales</taxon>
        <taxon>Nocardiopsidaceae</taxon>
        <taxon>Halostreptopolyspora</taxon>
    </lineage>
</organism>